<organism evidence="3 4">
    <name type="scientific">Pyrus ussuriensis x Pyrus communis</name>
    <dbReference type="NCBI Taxonomy" id="2448454"/>
    <lineage>
        <taxon>Eukaryota</taxon>
        <taxon>Viridiplantae</taxon>
        <taxon>Streptophyta</taxon>
        <taxon>Embryophyta</taxon>
        <taxon>Tracheophyta</taxon>
        <taxon>Spermatophyta</taxon>
        <taxon>Magnoliopsida</taxon>
        <taxon>eudicotyledons</taxon>
        <taxon>Gunneridae</taxon>
        <taxon>Pentapetalae</taxon>
        <taxon>rosids</taxon>
        <taxon>fabids</taxon>
        <taxon>Rosales</taxon>
        <taxon>Rosaceae</taxon>
        <taxon>Amygdaloideae</taxon>
        <taxon>Maleae</taxon>
        <taxon>Pyrus</taxon>
    </lineage>
</organism>
<evidence type="ECO:0000313" key="4">
    <source>
        <dbReference type="Proteomes" id="UP000327157"/>
    </source>
</evidence>
<dbReference type="GO" id="GO:0004672">
    <property type="term" value="F:protein kinase activity"/>
    <property type="evidence" value="ECO:0007669"/>
    <property type="project" value="InterPro"/>
</dbReference>
<dbReference type="PANTHER" id="PTHR46863">
    <property type="entry name" value="OS09G0572100 PROTEIN"/>
    <property type="match status" value="1"/>
</dbReference>
<dbReference type="InterPro" id="IPR011009">
    <property type="entry name" value="Kinase-like_dom_sf"/>
</dbReference>
<protein>
    <submittedName>
        <fullName evidence="3">Cysteine-rich receptor-like protein kinase 14</fullName>
    </submittedName>
</protein>
<dbReference type="Gene3D" id="1.10.510.10">
    <property type="entry name" value="Transferase(Phosphotransferase) domain 1"/>
    <property type="match status" value="1"/>
</dbReference>
<dbReference type="EMBL" id="SMOL01000143">
    <property type="protein sequence ID" value="KAB2630950.1"/>
    <property type="molecule type" value="Genomic_DNA"/>
</dbReference>
<name>A0A5N5HZS2_9ROSA</name>
<keyword evidence="3" id="KW-0418">Kinase</keyword>
<comment type="caution">
    <text evidence="3">The sequence shown here is derived from an EMBL/GenBank/DDBJ whole genome shotgun (WGS) entry which is preliminary data.</text>
</comment>
<sequence length="114" mass="12773">MQIATDLAHGFNYIHHGSGLDSTFIHNHIKSSSIIVSEEGHLVLGAKICHFDTAELCGWTQAWSSKLDGTRSYMVSEFQEQREHGGFGEDERGKKGSGSRLKPRHYLTKELTEN</sequence>
<reference evidence="3 4" key="3">
    <citation type="submission" date="2019-11" db="EMBL/GenBank/DDBJ databases">
        <title>A de novo genome assembly of a pear dwarfing rootstock.</title>
        <authorList>
            <person name="Wang F."/>
            <person name="Wang J."/>
            <person name="Li S."/>
            <person name="Zhang Y."/>
            <person name="Fang M."/>
            <person name="Ma L."/>
            <person name="Zhao Y."/>
            <person name="Jiang S."/>
        </authorList>
    </citation>
    <scope>NUCLEOTIDE SEQUENCE [LARGE SCALE GENOMIC DNA]</scope>
    <source>
        <strain evidence="3">S2</strain>
        <tissue evidence="3">Leaf</tissue>
    </source>
</reference>
<accession>A0A5N5HZS2</accession>
<keyword evidence="3" id="KW-0675">Receptor</keyword>
<dbReference type="PANTHER" id="PTHR46863:SF2">
    <property type="entry name" value="LYSM DOMAIN RECEPTOR-LIKE KINASE 3"/>
    <property type="match status" value="1"/>
</dbReference>
<feature type="compositionally biased region" description="Basic and acidic residues" evidence="1">
    <location>
        <begin position="81"/>
        <end position="94"/>
    </location>
</feature>
<keyword evidence="3" id="KW-0808">Transferase</keyword>
<dbReference type="InterPro" id="IPR000719">
    <property type="entry name" value="Prot_kinase_dom"/>
</dbReference>
<reference evidence="3 4" key="1">
    <citation type="submission" date="2019-09" db="EMBL/GenBank/DDBJ databases">
        <authorList>
            <person name="Ou C."/>
        </authorList>
    </citation>
    <scope>NUCLEOTIDE SEQUENCE [LARGE SCALE GENOMIC DNA]</scope>
    <source>
        <strain evidence="3">S2</strain>
        <tissue evidence="3">Leaf</tissue>
    </source>
</reference>
<dbReference type="GO" id="GO:0005524">
    <property type="term" value="F:ATP binding"/>
    <property type="evidence" value="ECO:0007669"/>
    <property type="project" value="InterPro"/>
</dbReference>
<proteinExistence type="predicted"/>
<dbReference type="SUPFAM" id="SSF56112">
    <property type="entry name" value="Protein kinase-like (PK-like)"/>
    <property type="match status" value="1"/>
</dbReference>
<feature type="compositionally biased region" description="Basic residues" evidence="1">
    <location>
        <begin position="95"/>
        <end position="106"/>
    </location>
</feature>
<feature type="region of interest" description="Disordered" evidence="1">
    <location>
        <begin position="81"/>
        <end position="114"/>
    </location>
</feature>
<dbReference type="OrthoDB" id="4062651at2759"/>
<dbReference type="PROSITE" id="PS50011">
    <property type="entry name" value="PROTEIN_KINASE_DOM"/>
    <property type="match status" value="1"/>
</dbReference>
<dbReference type="AlphaFoldDB" id="A0A5N5HZS2"/>
<evidence type="ECO:0000313" key="3">
    <source>
        <dbReference type="EMBL" id="KAB2630950.1"/>
    </source>
</evidence>
<keyword evidence="4" id="KW-1185">Reference proteome</keyword>
<gene>
    <name evidence="3" type="ORF">D8674_008469</name>
</gene>
<evidence type="ECO:0000256" key="1">
    <source>
        <dbReference type="SAM" id="MobiDB-lite"/>
    </source>
</evidence>
<reference evidence="4" key="2">
    <citation type="submission" date="2019-10" db="EMBL/GenBank/DDBJ databases">
        <title>A de novo genome assembly of a pear dwarfing rootstock.</title>
        <authorList>
            <person name="Wang F."/>
            <person name="Wang J."/>
            <person name="Li S."/>
            <person name="Zhang Y."/>
            <person name="Fang M."/>
            <person name="Ma L."/>
            <person name="Zhao Y."/>
            <person name="Jiang S."/>
        </authorList>
    </citation>
    <scope>NUCLEOTIDE SEQUENCE [LARGE SCALE GENOMIC DNA]</scope>
</reference>
<feature type="domain" description="Protein kinase" evidence="2">
    <location>
        <begin position="1"/>
        <end position="114"/>
    </location>
</feature>
<evidence type="ECO:0000259" key="2">
    <source>
        <dbReference type="PROSITE" id="PS50011"/>
    </source>
</evidence>
<dbReference type="Proteomes" id="UP000327157">
    <property type="component" value="Chromosome 12"/>
</dbReference>